<dbReference type="GO" id="GO:0030915">
    <property type="term" value="C:Smc5-Smc6 complex"/>
    <property type="evidence" value="ECO:0007669"/>
    <property type="project" value="UniProtKB-UniRule"/>
</dbReference>
<dbReference type="InterPro" id="IPR011513">
    <property type="entry name" value="Nse1"/>
</dbReference>
<evidence type="ECO:0000256" key="18">
    <source>
        <dbReference type="RuleBase" id="RU368018"/>
    </source>
</evidence>
<evidence type="ECO:0000259" key="19">
    <source>
        <dbReference type="PROSITE" id="PS50081"/>
    </source>
</evidence>
<evidence type="ECO:0000256" key="5">
    <source>
        <dbReference type="ARBA" id="ARBA00012483"/>
    </source>
</evidence>
<keyword evidence="12 18" id="KW-0833">Ubl conjugation pathway</keyword>
<dbReference type="PANTHER" id="PTHR20973">
    <property type="entry name" value="NON-SMC ELEMENT 1-RELATED"/>
    <property type="match status" value="1"/>
</dbReference>
<keyword evidence="16 18" id="KW-0234">DNA repair</keyword>
<evidence type="ECO:0000256" key="10">
    <source>
        <dbReference type="ARBA" id="ARBA00022763"/>
    </source>
</evidence>
<keyword evidence="7" id="KW-0158">Chromosome</keyword>
<dbReference type="EC" id="2.3.2.27" evidence="5 18"/>
<evidence type="ECO:0000256" key="7">
    <source>
        <dbReference type="ARBA" id="ARBA00022454"/>
    </source>
</evidence>
<comment type="subcellular location">
    <subcellularLocation>
        <location evidence="3">Chromosome</location>
    </subcellularLocation>
    <subcellularLocation>
        <location evidence="2 18">Nucleus</location>
    </subcellularLocation>
</comment>
<keyword evidence="14" id="KW-0832">Ubl conjugation</keyword>
<feature type="domain" description="Phorbol-ester/DAG-type" evidence="19">
    <location>
        <begin position="193"/>
        <end position="248"/>
    </location>
</feature>
<comment type="subunit">
    <text evidence="18">Component of the Smc5-Smc6 complex.</text>
</comment>
<dbReference type="InterPro" id="IPR046349">
    <property type="entry name" value="C1-like_sf"/>
</dbReference>
<evidence type="ECO:0000256" key="11">
    <source>
        <dbReference type="ARBA" id="ARBA00022771"/>
    </source>
</evidence>
<dbReference type="InterPro" id="IPR014857">
    <property type="entry name" value="Nse1_RING_C4HC3-type"/>
</dbReference>
<evidence type="ECO:0000256" key="4">
    <source>
        <dbReference type="ARBA" id="ARBA00010258"/>
    </source>
</evidence>
<protein>
    <recommendedName>
        <fullName evidence="6 18">Non-structural maintenance of chromosomes element 1 homolog</fullName>
        <ecNumber evidence="5 18">2.3.2.27</ecNumber>
    </recommendedName>
</protein>
<dbReference type="PROSITE" id="PS50081">
    <property type="entry name" value="ZF_DAG_PE_2"/>
    <property type="match status" value="1"/>
</dbReference>
<dbReference type="GO" id="GO:0000724">
    <property type="term" value="P:double-strand break repair via homologous recombination"/>
    <property type="evidence" value="ECO:0007669"/>
    <property type="project" value="TreeGrafter"/>
</dbReference>
<gene>
    <name evidence="20" type="ORF">PARMNEM_LOCUS1385</name>
</gene>
<dbReference type="AlphaFoldDB" id="A0AAV1KC63"/>
<comment type="caution">
    <text evidence="20">The sequence shown here is derived from an EMBL/GenBank/DDBJ whole genome shotgun (WGS) entry which is preliminary data.</text>
</comment>
<accession>A0AAV1KC63</accession>
<comment type="similarity">
    <text evidence="4 18">Belongs to the NSE1 family.</text>
</comment>
<name>A0AAV1KC63_9NEOP</name>
<evidence type="ECO:0000256" key="8">
    <source>
        <dbReference type="ARBA" id="ARBA00022679"/>
    </source>
</evidence>
<dbReference type="GO" id="GO:0008270">
    <property type="term" value="F:zinc ion binding"/>
    <property type="evidence" value="ECO:0007669"/>
    <property type="project" value="UniProtKB-KW"/>
</dbReference>
<evidence type="ECO:0000256" key="2">
    <source>
        <dbReference type="ARBA" id="ARBA00004123"/>
    </source>
</evidence>
<evidence type="ECO:0000256" key="15">
    <source>
        <dbReference type="ARBA" id="ARBA00023172"/>
    </source>
</evidence>
<keyword evidence="13 18" id="KW-0862">Zinc</keyword>
<evidence type="ECO:0000256" key="3">
    <source>
        <dbReference type="ARBA" id="ARBA00004286"/>
    </source>
</evidence>
<evidence type="ECO:0000256" key="12">
    <source>
        <dbReference type="ARBA" id="ARBA00022786"/>
    </source>
</evidence>
<dbReference type="Pfam" id="PF07574">
    <property type="entry name" value="SMC_Nse1"/>
    <property type="match status" value="1"/>
</dbReference>
<dbReference type="Gene3D" id="1.10.10.10">
    <property type="entry name" value="Winged helix-like DNA-binding domain superfamily/Winged helix DNA-binding domain"/>
    <property type="match status" value="1"/>
</dbReference>
<proteinExistence type="inferred from homology"/>
<evidence type="ECO:0000256" key="1">
    <source>
        <dbReference type="ARBA" id="ARBA00000900"/>
    </source>
</evidence>
<keyword evidence="8 18" id="KW-0808">Transferase</keyword>
<organism evidence="20 21">
    <name type="scientific">Parnassius mnemosyne</name>
    <name type="common">clouded apollo</name>
    <dbReference type="NCBI Taxonomy" id="213953"/>
    <lineage>
        <taxon>Eukaryota</taxon>
        <taxon>Metazoa</taxon>
        <taxon>Ecdysozoa</taxon>
        <taxon>Arthropoda</taxon>
        <taxon>Hexapoda</taxon>
        <taxon>Insecta</taxon>
        <taxon>Pterygota</taxon>
        <taxon>Neoptera</taxon>
        <taxon>Endopterygota</taxon>
        <taxon>Lepidoptera</taxon>
        <taxon>Glossata</taxon>
        <taxon>Ditrysia</taxon>
        <taxon>Papilionoidea</taxon>
        <taxon>Papilionidae</taxon>
        <taxon>Parnassiinae</taxon>
        <taxon>Parnassini</taxon>
        <taxon>Parnassius</taxon>
        <taxon>Driopa</taxon>
    </lineage>
</organism>
<keyword evidence="15 18" id="KW-0233">DNA recombination</keyword>
<dbReference type="Gene3D" id="3.90.1150.220">
    <property type="match status" value="1"/>
</dbReference>
<evidence type="ECO:0000256" key="17">
    <source>
        <dbReference type="ARBA" id="ARBA00023242"/>
    </source>
</evidence>
<keyword evidence="21" id="KW-1185">Reference proteome</keyword>
<dbReference type="Pfam" id="PF08746">
    <property type="entry name" value="zf-RING-like"/>
    <property type="match status" value="1"/>
</dbReference>
<dbReference type="PANTHER" id="PTHR20973:SF0">
    <property type="entry name" value="NON-STRUCTURAL MAINTENANCE OF CHROMOSOMES ELEMENT 1 HOMOLOG"/>
    <property type="match status" value="1"/>
</dbReference>
<keyword evidence="9 18" id="KW-0479">Metal-binding</keyword>
<sequence length="319" mass="37157">MIYGHIHQFLLRSIASRGVISMTETEKILNKFEGITYCFNYHLNKLRKIFTIPVILSFLCHHLILFIENVQASVQELIKDINEKIKPFEQMIKIATDEFTREEVIIFLSLGYDDATKSQNVFSATELEYFRILIEQIMTTATRQITGIHAVNLVSKMKSSFTKTDAQKLLNIWCRMRYLDKDDSNYALGVRAIHEFEGYLRQNMPDTIEECCLCKQIVFRGYNCPACGLAVHTQCLNRYLEKVQKWPCCKVDFNQSQLDQLNCEGLTQTQHLEETQQSEVYNTVVEPICDISLDEDQGTQEIIPEISQRITKKRKRQND</sequence>
<dbReference type="InterPro" id="IPR013083">
    <property type="entry name" value="Znf_RING/FYVE/PHD"/>
</dbReference>
<dbReference type="InterPro" id="IPR002219">
    <property type="entry name" value="PKC_DAG/PE"/>
</dbReference>
<dbReference type="GO" id="GO:0005634">
    <property type="term" value="C:nucleus"/>
    <property type="evidence" value="ECO:0007669"/>
    <property type="project" value="UniProtKB-SubCell"/>
</dbReference>
<dbReference type="EMBL" id="CAVLGL010000002">
    <property type="protein sequence ID" value="CAK1579444.1"/>
    <property type="molecule type" value="Genomic_DNA"/>
</dbReference>
<dbReference type="SUPFAM" id="SSF57889">
    <property type="entry name" value="Cysteine-rich domain"/>
    <property type="match status" value="1"/>
</dbReference>
<evidence type="ECO:0000256" key="14">
    <source>
        <dbReference type="ARBA" id="ARBA00022843"/>
    </source>
</evidence>
<keyword evidence="11 18" id="KW-0863">Zinc-finger</keyword>
<reference evidence="20 21" key="1">
    <citation type="submission" date="2023-11" db="EMBL/GenBank/DDBJ databases">
        <authorList>
            <person name="Hedman E."/>
            <person name="Englund M."/>
            <person name="Stromberg M."/>
            <person name="Nyberg Akerstrom W."/>
            <person name="Nylinder S."/>
            <person name="Jareborg N."/>
            <person name="Kallberg Y."/>
            <person name="Kronander E."/>
        </authorList>
    </citation>
    <scope>NUCLEOTIDE SEQUENCE [LARGE SCALE GENOMIC DNA]</scope>
</reference>
<dbReference type="Gene3D" id="3.30.40.10">
    <property type="entry name" value="Zinc/RING finger domain, C3HC4 (zinc finger)"/>
    <property type="match status" value="1"/>
</dbReference>
<evidence type="ECO:0000256" key="13">
    <source>
        <dbReference type="ARBA" id="ARBA00022833"/>
    </source>
</evidence>
<evidence type="ECO:0000313" key="21">
    <source>
        <dbReference type="Proteomes" id="UP001314205"/>
    </source>
</evidence>
<evidence type="ECO:0000256" key="6">
    <source>
        <dbReference type="ARBA" id="ARBA00019422"/>
    </source>
</evidence>
<dbReference type="Proteomes" id="UP001314205">
    <property type="component" value="Unassembled WGS sequence"/>
</dbReference>
<keyword evidence="10 18" id="KW-0227">DNA damage</keyword>
<evidence type="ECO:0000313" key="20">
    <source>
        <dbReference type="EMBL" id="CAK1579444.1"/>
    </source>
</evidence>
<dbReference type="InterPro" id="IPR036388">
    <property type="entry name" value="WH-like_DNA-bd_sf"/>
</dbReference>
<comment type="catalytic activity">
    <reaction evidence="1 18">
        <text>S-ubiquitinyl-[E2 ubiquitin-conjugating enzyme]-L-cysteine + [acceptor protein]-L-lysine = [E2 ubiquitin-conjugating enzyme]-L-cysteine + N(6)-ubiquitinyl-[acceptor protein]-L-lysine.</text>
        <dbReference type="EC" id="2.3.2.27"/>
    </reaction>
</comment>
<dbReference type="GO" id="GO:0061630">
    <property type="term" value="F:ubiquitin protein ligase activity"/>
    <property type="evidence" value="ECO:0007669"/>
    <property type="project" value="UniProtKB-EC"/>
</dbReference>
<keyword evidence="17 18" id="KW-0539">Nucleus</keyword>
<evidence type="ECO:0000256" key="16">
    <source>
        <dbReference type="ARBA" id="ARBA00023204"/>
    </source>
</evidence>
<evidence type="ECO:0000256" key="9">
    <source>
        <dbReference type="ARBA" id="ARBA00022723"/>
    </source>
</evidence>